<gene>
    <name evidence="1" type="ORF">MTR65_08810</name>
</gene>
<dbReference type="RefSeq" id="WP_243799236.1">
    <property type="nucleotide sequence ID" value="NZ_JALHAT010000012.1"/>
</dbReference>
<sequence length="252" mass="26391">MKTHITITEGPLAIVEERDDRTLVYAGENTAEARRQNEIAKGMVDGAAQDVVDARDDALVQVADEGNAKIALAQAWAESSIAPNGTGTRSARSWADQAAISSSTAEAFASPTYADTASGLAATSDGESFAVINDGIVTIYLNASGSPVEQRNLATTAYLASISGATAIGARDGRTAQERFDRQIVKSIASDVSADNAGWLQAAIDDPDRDEIWLPPGPITIASSRWALAMTSSSTTSSSKARFQRPLVISTV</sequence>
<dbReference type="Proteomes" id="UP001162802">
    <property type="component" value="Unassembled WGS sequence"/>
</dbReference>
<evidence type="ECO:0000313" key="2">
    <source>
        <dbReference type="Proteomes" id="UP001162802"/>
    </source>
</evidence>
<dbReference type="EMBL" id="JALHAT010000012">
    <property type="protein sequence ID" value="MCJ1960778.1"/>
    <property type="molecule type" value="Genomic_DNA"/>
</dbReference>
<reference evidence="1" key="1">
    <citation type="submission" date="2022-03" db="EMBL/GenBank/DDBJ databases">
        <title>Identification of a novel bacterium isolated from mangrove sediments.</title>
        <authorList>
            <person name="Pan X."/>
        </authorList>
    </citation>
    <scope>NUCLEOTIDE SEQUENCE</scope>
    <source>
        <strain evidence="1">B2637</strain>
    </source>
</reference>
<name>A0ABT0AC52_9SPHN</name>
<comment type="caution">
    <text evidence="1">The sequence shown here is derived from an EMBL/GenBank/DDBJ whole genome shotgun (WGS) entry which is preliminary data.</text>
</comment>
<accession>A0ABT0AC52</accession>
<organism evidence="1 2">
    <name type="scientific">Novosphingobium mangrovi</name>
    <name type="common">ex Hu et al. 2023</name>
    <dbReference type="NCBI Taxonomy" id="2930094"/>
    <lineage>
        <taxon>Bacteria</taxon>
        <taxon>Pseudomonadati</taxon>
        <taxon>Pseudomonadota</taxon>
        <taxon>Alphaproteobacteria</taxon>
        <taxon>Sphingomonadales</taxon>
        <taxon>Sphingomonadaceae</taxon>
        <taxon>Novosphingobium</taxon>
    </lineage>
</organism>
<evidence type="ECO:0000313" key="1">
    <source>
        <dbReference type="EMBL" id="MCJ1960778.1"/>
    </source>
</evidence>
<protein>
    <recommendedName>
        <fullName evidence="3">Major tropism determinant N-terminal domain-containing protein</fullName>
    </recommendedName>
</protein>
<proteinExistence type="predicted"/>
<evidence type="ECO:0008006" key="3">
    <source>
        <dbReference type="Google" id="ProtNLM"/>
    </source>
</evidence>
<keyword evidence="2" id="KW-1185">Reference proteome</keyword>